<reference evidence="7" key="1">
    <citation type="journal article" date="2019" name="Int. J. Syst. Evol. Microbiol.">
        <title>The Global Catalogue of Microorganisms (GCM) 10K type strain sequencing project: providing services to taxonomists for standard genome sequencing and annotation.</title>
        <authorList>
            <consortium name="The Broad Institute Genomics Platform"/>
            <consortium name="The Broad Institute Genome Sequencing Center for Infectious Disease"/>
            <person name="Wu L."/>
            <person name="Ma J."/>
        </authorList>
    </citation>
    <scope>NUCLEOTIDE SEQUENCE [LARGE SCALE GENOMIC DNA]</scope>
    <source>
        <strain evidence="7">KCTC 32239</strain>
    </source>
</reference>
<accession>A0ABQ3B6U5</accession>
<evidence type="ECO:0000256" key="4">
    <source>
        <dbReference type="PROSITE-ProRule" id="PRU00335"/>
    </source>
</evidence>
<evidence type="ECO:0000313" key="6">
    <source>
        <dbReference type="EMBL" id="GGY77885.1"/>
    </source>
</evidence>
<sequence length="193" mass="21551">MSKRELKKDYLLEAGIKVMATRGYNGTSIQDIVDAANVPKGSFYTYFKSKEDFALAAIEMVAEERIQASKRLVGDRKVPPLERLKNFFESSVPGCDSNLNGGCFIGNMCQEMSDSNEAIRIKVRQMMRNKTQMVEDLLEEARLDGSLKSSVSASALAEFLFNAWEGTLMRMKATKCREPLDAFLLTLPSLLGN</sequence>
<dbReference type="PRINTS" id="PR00455">
    <property type="entry name" value="HTHTETR"/>
</dbReference>
<dbReference type="PANTHER" id="PTHR47506:SF6">
    <property type="entry name" value="HTH-TYPE TRANSCRIPTIONAL REPRESSOR NEMR"/>
    <property type="match status" value="1"/>
</dbReference>
<feature type="DNA-binding region" description="H-T-H motif" evidence="4">
    <location>
        <begin position="28"/>
        <end position="47"/>
    </location>
</feature>
<dbReference type="InterPro" id="IPR011075">
    <property type="entry name" value="TetR_C"/>
</dbReference>
<dbReference type="InterPro" id="IPR001647">
    <property type="entry name" value="HTH_TetR"/>
</dbReference>
<feature type="domain" description="HTH tetR-type" evidence="5">
    <location>
        <begin position="5"/>
        <end position="65"/>
    </location>
</feature>
<comment type="caution">
    <text evidence="6">The sequence shown here is derived from an EMBL/GenBank/DDBJ whole genome shotgun (WGS) entry which is preliminary data.</text>
</comment>
<dbReference type="Proteomes" id="UP000619761">
    <property type="component" value="Unassembled WGS sequence"/>
</dbReference>
<evidence type="ECO:0000259" key="5">
    <source>
        <dbReference type="PROSITE" id="PS50977"/>
    </source>
</evidence>
<evidence type="ECO:0000256" key="2">
    <source>
        <dbReference type="ARBA" id="ARBA00023125"/>
    </source>
</evidence>
<dbReference type="Gene3D" id="1.10.357.10">
    <property type="entry name" value="Tetracycline Repressor, domain 2"/>
    <property type="match status" value="1"/>
</dbReference>
<dbReference type="EMBL" id="BMYZ01000002">
    <property type="protein sequence ID" value="GGY77885.1"/>
    <property type="molecule type" value="Genomic_DNA"/>
</dbReference>
<evidence type="ECO:0000256" key="3">
    <source>
        <dbReference type="ARBA" id="ARBA00023163"/>
    </source>
</evidence>
<dbReference type="Pfam" id="PF16925">
    <property type="entry name" value="TetR_C_13"/>
    <property type="match status" value="1"/>
</dbReference>
<gene>
    <name evidence="6" type="ORF">GCM10011613_23090</name>
</gene>
<dbReference type="SUPFAM" id="SSF48498">
    <property type="entry name" value="Tetracyclin repressor-like, C-terminal domain"/>
    <property type="match status" value="1"/>
</dbReference>
<dbReference type="PROSITE" id="PS50977">
    <property type="entry name" value="HTH_TETR_2"/>
    <property type="match status" value="1"/>
</dbReference>
<keyword evidence="1" id="KW-0805">Transcription regulation</keyword>
<dbReference type="InterPro" id="IPR036271">
    <property type="entry name" value="Tet_transcr_reg_TetR-rel_C_sf"/>
</dbReference>
<proteinExistence type="predicted"/>
<dbReference type="InterPro" id="IPR009057">
    <property type="entry name" value="Homeodomain-like_sf"/>
</dbReference>
<dbReference type="SUPFAM" id="SSF46689">
    <property type="entry name" value="Homeodomain-like"/>
    <property type="match status" value="1"/>
</dbReference>
<keyword evidence="7" id="KW-1185">Reference proteome</keyword>
<keyword evidence="2 4" id="KW-0238">DNA-binding</keyword>
<evidence type="ECO:0000256" key="1">
    <source>
        <dbReference type="ARBA" id="ARBA00023015"/>
    </source>
</evidence>
<dbReference type="PANTHER" id="PTHR47506">
    <property type="entry name" value="TRANSCRIPTIONAL REGULATORY PROTEIN"/>
    <property type="match status" value="1"/>
</dbReference>
<evidence type="ECO:0000313" key="7">
    <source>
        <dbReference type="Proteomes" id="UP000619761"/>
    </source>
</evidence>
<protein>
    <submittedName>
        <fullName evidence="6">TetR family transcriptional regulator</fullName>
    </submittedName>
</protein>
<dbReference type="Pfam" id="PF00440">
    <property type="entry name" value="TetR_N"/>
    <property type="match status" value="1"/>
</dbReference>
<keyword evidence="3" id="KW-0804">Transcription</keyword>
<name>A0ABQ3B6U5_9GAMM</name>
<organism evidence="6 7">
    <name type="scientific">Cellvibrio zantedeschiae</name>
    <dbReference type="NCBI Taxonomy" id="1237077"/>
    <lineage>
        <taxon>Bacteria</taxon>
        <taxon>Pseudomonadati</taxon>
        <taxon>Pseudomonadota</taxon>
        <taxon>Gammaproteobacteria</taxon>
        <taxon>Cellvibrionales</taxon>
        <taxon>Cellvibrionaceae</taxon>
        <taxon>Cellvibrio</taxon>
    </lineage>
</organism>